<dbReference type="InterPro" id="IPR024769">
    <property type="entry name" value="TcdA/TcdB_pore_forming"/>
</dbReference>
<dbReference type="AlphaFoldDB" id="A0A7Y8FJB9"/>
<dbReference type="EMBL" id="JACARF010000206">
    <property type="protein sequence ID" value="NWE80476.1"/>
    <property type="molecule type" value="Genomic_DNA"/>
</dbReference>
<dbReference type="RefSeq" id="WP_177116367.1">
    <property type="nucleotide sequence ID" value="NZ_JACARF010000206.1"/>
</dbReference>
<proteinExistence type="predicted"/>
<feature type="domain" description="TcdA/TcdB toxin pore forming" evidence="1">
    <location>
        <begin position="4"/>
        <end position="136"/>
    </location>
</feature>
<evidence type="ECO:0000313" key="3">
    <source>
        <dbReference type="Proteomes" id="UP000537188"/>
    </source>
</evidence>
<dbReference type="Proteomes" id="UP000537188">
    <property type="component" value="Unassembled WGS sequence"/>
</dbReference>
<accession>A0A7Y8FJB9</accession>
<dbReference type="Pfam" id="PF12920">
    <property type="entry name" value="TcdA_TcdB_pore"/>
    <property type="match status" value="1"/>
</dbReference>
<gene>
    <name evidence="2" type="ORF">HX828_33435</name>
</gene>
<sequence>QEETAKGGGYRLAFARVAHPEQATRALHLTDRRVIEFIQDYNRQLAKVAQAHEVAGEHLAGQPEPEGEALDGLNALFVVQTLFAWFSHKSREAVTGGELSRVLGCSLQVHGWLNMAQIVHGTVMDVVKVVQLFRSA</sequence>
<feature type="non-terminal residue" evidence="2">
    <location>
        <position position="1"/>
    </location>
</feature>
<name>A0A7Y8FJB9_9PSED</name>
<comment type="caution">
    <text evidence="2">The sequence shown here is derived from an EMBL/GenBank/DDBJ whole genome shotgun (WGS) entry which is preliminary data.</text>
</comment>
<evidence type="ECO:0000259" key="1">
    <source>
        <dbReference type="Pfam" id="PF12920"/>
    </source>
</evidence>
<reference evidence="2 3" key="1">
    <citation type="submission" date="2020-04" db="EMBL/GenBank/DDBJ databases">
        <title>Molecular characterization of pseudomonads from Agaricus bisporus reveal novel blotch 2 pathogens in Western Europe.</title>
        <authorList>
            <person name="Taparia T."/>
            <person name="Krijger M."/>
            <person name="Haynes E."/>
            <person name="Elpinstone J.G."/>
            <person name="Noble R."/>
            <person name="Van Der Wolf J."/>
        </authorList>
    </citation>
    <scope>NUCLEOTIDE SEQUENCE [LARGE SCALE GENOMIC DNA]</scope>
    <source>
        <strain evidence="2 3">IPO3781</strain>
    </source>
</reference>
<feature type="non-terminal residue" evidence="2">
    <location>
        <position position="136"/>
    </location>
</feature>
<evidence type="ECO:0000313" key="2">
    <source>
        <dbReference type="EMBL" id="NWE80476.1"/>
    </source>
</evidence>
<protein>
    <recommendedName>
        <fullName evidence="1">TcdA/TcdB toxin pore forming domain-containing protein</fullName>
    </recommendedName>
</protein>
<organism evidence="2 3">
    <name type="scientific">Pseudomonas yamanorum</name>
    <dbReference type="NCBI Taxonomy" id="515393"/>
    <lineage>
        <taxon>Bacteria</taxon>
        <taxon>Pseudomonadati</taxon>
        <taxon>Pseudomonadota</taxon>
        <taxon>Gammaproteobacteria</taxon>
        <taxon>Pseudomonadales</taxon>
        <taxon>Pseudomonadaceae</taxon>
        <taxon>Pseudomonas</taxon>
    </lineage>
</organism>